<protein>
    <submittedName>
        <fullName evidence="1">Uncharacterized protein</fullName>
    </submittedName>
</protein>
<gene>
    <name evidence="1" type="ORF">FSARC_11156</name>
</gene>
<dbReference type="EMBL" id="JABEXW010000712">
    <property type="protein sequence ID" value="KAF4957860.1"/>
    <property type="molecule type" value="Genomic_DNA"/>
</dbReference>
<organism evidence="1 2">
    <name type="scientific">Fusarium sarcochroum</name>
    <dbReference type="NCBI Taxonomy" id="1208366"/>
    <lineage>
        <taxon>Eukaryota</taxon>
        <taxon>Fungi</taxon>
        <taxon>Dikarya</taxon>
        <taxon>Ascomycota</taxon>
        <taxon>Pezizomycotina</taxon>
        <taxon>Sordariomycetes</taxon>
        <taxon>Hypocreomycetidae</taxon>
        <taxon>Hypocreales</taxon>
        <taxon>Nectriaceae</taxon>
        <taxon>Fusarium</taxon>
        <taxon>Fusarium lateritium species complex</taxon>
    </lineage>
</organism>
<accession>A0A8H4X1I9</accession>
<keyword evidence="2" id="KW-1185">Reference proteome</keyword>
<evidence type="ECO:0000313" key="2">
    <source>
        <dbReference type="Proteomes" id="UP000622797"/>
    </source>
</evidence>
<reference evidence="1" key="1">
    <citation type="journal article" date="2020" name="BMC Genomics">
        <title>Correction to: Identification and distribution of gene clusters required for synthesis of sphingolipid metabolism inhibitors in diverse species of the filamentous fungus Fusarium.</title>
        <authorList>
            <person name="Kim H.S."/>
            <person name="Lohmar J.M."/>
            <person name="Busman M."/>
            <person name="Brown D.W."/>
            <person name="Naumann T.A."/>
            <person name="Divon H.H."/>
            <person name="Lysoe E."/>
            <person name="Uhlig S."/>
            <person name="Proctor R.H."/>
        </authorList>
    </citation>
    <scope>NUCLEOTIDE SEQUENCE</scope>
    <source>
        <strain evidence="1">NRRL 20472</strain>
    </source>
</reference>
<dbReference type="Proteomes" id="UP000622797">
    <property type="component" value="Unassembled WGS sequence"/>
</dbReference>
<dbReference type="OrthoDB" id="2328572at2759"/>
<proteinExistence type="predicted"/>
<comment type="caution">
    <text evidence="1">The sequence shown here is derived from an EMBL/GenBank/DDBJ whole genome shotgun (WGS) entry which is preliminary data.</text>
</comment>
<evidence type="ECO:0000313" key="1">
    <source>
        <dbReference type="EMBL" id="KAF4957860.1"/>
    </source>
</evidence>
<sequence>MISQASAARSNLSIALDSDISGLGFLDDLITRGDITNDFAWDTFFDPPAHPALPPGETQITSDKITSSEPVASPDPVQHVTLSTTKADAPRHVATEVHGTTMHVDSFQSTSSPWLVGSVNTPSFAGNYVSHQSTATYERDNSLHSSHVVTLGKIISSLDSHVADKATTIDKAMQISKDCIDEVVAFMTMDSDRTCRSCKTLVSTIVELIIELYENASSLAAKPSDCANKYPKLSFGSFTINSTEYPALYQQVIHIELRRLAPIINILRSGCGATVGSSRHARHQETFSEMDQRIRKLTGLTIQA</sequence>
<reference evidence="1" key="2">
    <citation type="submission" date="2020-05" db="EMBL/GenBank/DDBJ databases">
        <authorList>
            <person name="Kim H.-S."/>
            <person name="Proctor R.H."/>
            <person name="Brown D.W."/>
        </authorList>
    </citation>
    <scope>NUCLEOTIDE SEQUENCE</scope>
    <source>
        <strain evidence="1">NRRL 20472</strain>
    </source>
</reference>
<dbReference type="AlphaFoldDB" id="A0A8H4X1I9"/>
<name>A0A8H4X1I9_9HYPO</name>